<organism evidence="2 3">
    <name type="scientific">Mortierella alpina</name>
    <name type="common">Oleaginous fungus</name>
    <name type="synonym">Mortierella renispora</name>
    <dbReference type="NCBI Taxonomy" id="64518"/>
    <lineage>
        <taxon>Eukaryota</taxon>
        <taxon>Fungi</taxon>
        <taxon>Fungi incertae sedis</taxon>
        <taxon>Mucoromycota</taxon>
        <taxon>Mortierellomycotina</taxon>
        <taxon>Mortierellomycetes</taxon>
        <taxon>Mortierellales</taxon>
        <taxon>Mortierellaceae</taxon>
        <taxon>Mortierella</taxon>
    </lineage>
</organism>
<evidence type="ECO:0000256" key="1">
    <source>
        <dbReference type="SAM" id="MobiDB-lite"/>
    </source>
</evidence>
<protein>
    <submittedName>
        <fullName evidence="2">Uncharacterized protein</fullName>
    </submittedName>
</protein>
<feature type="region of interest" description="Disordered" evidence="1">
    <location>
        <begin position="56"/>
        <end position="91"/>
    </location>
</feature>
<dbReference type="EMBL" id="JAAAHY010001626">
    <property type="protein sequence ID" value="KAF9947703.1"/>
    <property type="molecule type" value="Genomic_DNA"/>
</dbReference>
<dbReference type="OrthoDB" id="2426727at2759"/>
<dbReference type="AlphaFoldDB" id="A0A9P6LWY7"/>
<proteinExistence type="predicted"/>
<comment type="caution">
    <text evidence="2">The sequence shown here is derived from an EMBL/GenBank/DDBJ whole genome shotgun (WGS) entry which is preliminary data.</text>
</comment>
<accession>A0A9P6LWY7</accession>
<gene>
    <name evidence="2" type="ORF">BGZ70_002548</name>
</gene>
<sequence length="91" mass="9537">MVVALVLEAVRIMRDMVANMVDFAADEDDPVVGGNSPEKKWVVVFAAAAAVAVEDEEAKGDIGDASVTSEDGCEEAGSRAEKGFEPVLLQP</sequence>
<dbReference type="Proteomes" id="UP000738359">
    <property type="component" value="Unassembled WGS sequence"/>
</dbReference>
<name>A0A9P6LWY7_MORAP</name>
<reference evidence="2" key="1">
    <citation type="journal article" date="2020" name="Fungal Divers.">
        <title>Resolving the Mortierellaceae phylogeny through synthesis of multi-gene phylogenetics and phylogenomics.</title>
        <authorList>
            <person name="Vandepol N."/>
            <person name="Liber J."/>
            <person name="Desiro A."/>
            <person name="Na H."/>
            <person name="Kennedy M."/>
            <person name="Barry K."/>
            <person name="Grigoriev I.V."/>
            <person name="Miller A.N."/>
            <person name="O'Donnell K."/>
            <person name="Stajich J.E."/>
            <person name="Bonito G."/>
        </authorList>
    </citation>
    <scope>NUCLEOTIDE SEQUENCE</scope>
    <source>
        <strain evidence="2">CK1249</strain>
    </source>
</reference>
<keyword evidence="3" id="KW-1185">Reference proteome</keyword>
<evidence type="ECO:0000313" key="2">
    <source>
        <dbReference type="EMBL" id="KAF9947703.1"/>
    </source>
</evidence>
<evidence type="ECO:0000313" key="3">
    <source>
        <dbReference type="Proteomes" id="UP000738359"/>
    </source>
</evidence>